<dbReference type="GO" id="GO:0043022">
    <property type="term" value="F:ribosome binding"/>
    <property type="evidence" value="ECO:0007669"/>
    <property type="project" value="UniProtKB-UniRule"/>
</dbReference>
<accession>A0A327X7V9</accession>
<dbReference type="EMBL" id="QLMD01000003">
    <property type="protein sequence ID" value="RAJ99246.1"/>
    <property type="molecule type" value="Genomic_DNA"/>
</dbReference>
<keyword evidence="10" id="KW-1185">Reference proteome</keyword>
<comment type="function">
    <text evidence="5">Member of a network of 50S ribosomal subunit biogenesis factors which assembles along the 30S-50S interface, preventing incorrect 23S rRNA structures from forming. Promotes peptidyl transferase center (PTC) maturation.</text>
</comment>
<reference evidence="8 10" key="1">
    <citation type="journal article" date="2018" name="Front. Microbiol.">
        <title>Genome-Based Analysis Reveals the Taxonomy and Diversity of the Family Idiomarinaceae.</title>
        <authorList>
            <person name="Liu Y."/>
            <person name="Lai Q."/>
            <person name="Shao Z."/>
        </authorList>
    </citation>
    <scope>NUCLEOTIDE SEQUENCE [LARGE SCALE GENOMIC DNA]</scope>
    <source>
        <strain evidence="8 10">CF12-14</strain>
    </source>
</reference>
<comment type="subcellular location">
    <subcellularLocation>
        <location evidence="5">Cytoplasm</location>
    </subcellularLocation>
    <text evidence="5">Associates with late stage pre-50S ribosomal subunits.</text>
</comment>
<sequence length="172" mass="19874">MSNPEDLTPEPGSQRPNKTQIKREIADVQDMASRLIQLTDSSLRKMPIDEQLIQAVILARRIRNTREGYRRQLQLITKLLRQGDHAAVKRELDGLQRSGDAENAKFHALERWRERIISGGDDAIQAFIDQYPSADRQKLRQLVRKVQKEQAEDKPPAGYRELFKYLREAADA</sequence>
<evidence type="ECO:0000313" key="9">
    <source>
        <dbReference type="Proteomes" id="UP000249203"/>
    </source>
</evidence>
<evidence type="ECO:0000256" key="6">
    <source>
        <dbReference type="SAM" id="MobiDB-lite"/>
    </source>
</evidence>
<evidence type="ECO:0000256" key="1">
    <source>
        <dbReference type="ARBA" id="ARBA00022490"/>
    </source>
</evidence>
<reference evidence="7 9" key="2">
    <citation type="submission" date="2018-06" db="EMBL/GenBank/DDBJ databases">
        <title>Genomic Encyclopedia of Type Strains, Phase III (KMG-III): the genomes of soil and plant-associated and newly described type strains.</title>
        <authorList>
            <person name="Whitman W."/>
        </authorList>
    </citation>
    <scope>NUCLEOTIDE SEQUENCE [LARGE SCALE GENOMIC DNA]</scope>
    <source>
        <strain evidence="7 9">CGMCC 1.15366</strain>
    </source>
</reference>
<dbReference type="Gene3D" id="1.10.60.30">
    <property type="entry name" value="PSPTO4464-like domains"/>
    <property type="match status" value="2"/>
</dbReference>
<dbReference type="GO" id="GO:0019843">
    <property type="term" value="F:rRNA binding"/>
    <property type="evidence" value="ECO:0007669"/>
    <property type="project" value="UniProtKB-UniRule"/>
</dbReference>
<dbReference type="OrthoDB" id="5293604at2"/>
<protein>
    <recommendedName>
        <fullName evidence="5">Dual-action ribosomal maturation protein DarP</fullName>
    </recommendedName>
    <alternativeName>
        <fullName evidence="5">Large ribosomal subunit assembly factor DarP</fullName>
    </alternativeName>
</protein>
<dbReference type="GO" id="GO:1902626">
    <property type="term" value="P:assembly of large subunit precursor of preribosome"/>
    <property type="evidence" value="ECO:0007669"/>
    <property type="project" value="UniProtKB-UniRule"/>
</dbReference>
<dbReference type="Pfam" id="PF04751">
    <property type="entry name" value="DarP"/>
    <property type="match status" value="1"/>
</dbReference>
<dbReference type="SUPFAM" id="SSF158710">
    <property type="entry name" value="PSPTO4464-like"/>
    <property type="match status" value="1"/>
</dbReference>
<evidence type="ECO:0000256" key="4">
    <source>
        <dbReference type="ARBA" id="ARBA00022884"/>
    </source>
</evidence>
<dbReference type="GO" id="GO:0005829">
    <property type="term" value="C:cytosol"/>
    <property type="evidence" value="ECO:0007669"/>
    <property type="project" value="TreeGrafter"/>
</dbReference>
<evidence type="ECO:0000313" key="8">
    <source>
        <dbReference type="EMBL" id="RUO27834.1"/>
    </source>
</evidence>
<dbReference type="PANTHER" id="PTHR38101">
    <property type="entry name" value="UPF0307 PROTEIN YJGA"/>
    <property type="match status" value="1"/>
</dbReference>
<evidence type="ECO:0000313" key="10">
    <source>
        <dbReference type="Proteomes" id="UP000287865"/>
    </source>
</evidence>
<dbReference type="HAMAP" id="MF_00765">
    <property type="entry name" value="DarP"/>
    <property type="match status" value="1"/>
</dbReference>
<dbReference type="AlphaFoldDB" id="A0A327X7V9"/>
<evidence type="ECO:0000256" key="3">
    <source>
        <dbReference type="ARBA" id="ARBA00022730"/>
    </source>
</evidence>
<dbReference type="PANTHER" id="PTHR38101:SF1">
    <property type="entry name" value="UPF0307 PROTEIN YJGA"/>
    <property type="match status" value="1"/>
</dbReference>
<dbReference type="NCBIfam" id="NF003593">
    <property type="entry name" value="PRK05255.1-1"/>
    <property type="match status" value="1"/>
</dbReference>
<comment type="similarity">
    <text evidence="5">Belongs to the DarP family.</text>
</comment>
<dbReference type="Proteomes" id="UP000249203">
    <property type="component" value="Unassembled WGS sequence"/>
</dbReference>
<dbReference type="CDD" id="cd16331">
    <property type="entry name" value="YjgA-like"/>
    <property type="match status" value="1"/>
</dbReference>
<keyword evidence="3 5" id="KW-0699">rRNA-binding</keyword>
<evidence type="ECO:0000313" key="7">
    <source>
        <dbReference type="EMBL" id="RAJ99246.1"/>
    </source>
</evidence>
<dbReference type="FunFam" id="1.10.60.30:FF:000002">
    <property type="entry name" value="UPF0307 protein YjgA"/>
    <property type="match status" value="1"/>
</dbReference>
<name>A0A327X7V9_9GAMM</name>
<organism evidence="7 9">
    <name type="scientific">Aliidiomarina maris</name>
    <dbReference type="NCBI Taxonomy" id="531312"/>
    <lineage>
        <taxon>Bacteria</taxon>
        <taxon>Pseudomonadati</taxon>
        <taxon>Pseudomonadota</taxon>
        <taxon>Gammaproteobacteria</taxon>
        <taxon>Alteromonadales</taxon>
        <taxon>Idiomarinaceae</taxon>
        <taxon>Aliidiomarina</taxon>
    </lineage>
</organism>
<proteinExistence type="inferred from homology"/>
<dbReference type="RefSeq" id="WP_111568895.1">
    <property type="nucleotide sequence ID" value="NZ_PIPK01000002.1"/>
</dbReference>
<comment type="caution">
    <text evidence="7">The sequence shown here is derived from an EMBL/GenBank/DDBJ whole genome shotgun (WGS) entry which is preliminary data.</text>
</comment>
<dbReference type="InterPro" id="IPR023153">
    <property type="entry name" value="DarP_sf"/>
</dbReference>
<dbReference type="EMBL" id="PIPK01000002">
    <property type="protein sequence ID" value="RUO27834.1"/>
    <property type="molecule type" value="Genomic_DNA"/>
</dbReference>
<dbReference type="InterPro" id="IPR006839">
    <property type="entry name" value="DarP"/>
</dbReference>
<dbReference type="PIRSF" id="PIRSF016183">
    <property type="entry name" value="UCP016183"/>
    <property type="match status" value="1"/>
</dbReference>
<evidence type="ECO:0000256" key="5">
    <source>
        <dbReference type="HAMAP-Rule" id="MF_00765"/>
    </source>
</evidence>
<keyword evidence="4 5" id="KW-0694">RNA-binding</keyword>
<gene>
    <name evidence="5" type="primary">darP</name>
    <name evidence="7" type="ORF">B0I24_103246</name>
    <name evidence="8" type="ORF">CWE07_03015</name>
</gene>
<keyword evidence="1 5" id="KW-0963">Cytoplasm</keyword>
<dbReference type="Proteomes" id="UP000287865">
    <property type="component" value="Unassembled WGS sequence"/>
</dbReference>
<evidence type="ECO:0000256" key="2">
    <source>
        <dbReference type="ARBA" id="ARBA00022517"/>
    </source>
</evidence>
<feature type="region of interest" description="Disordered" evidence="6">
    <location>
        <begin position="1"/>
        <end position="24"/>
    </location>
</feature>
<keyword evidence="2 5" id="KW-0690">Ribosome biogenesis</keyword>